<feature type="transmembrane region" description="Helical" evidence="1">
    <location>
        <begin position="90"/>
        <end position="107"/>
    </location>
</feature>
<evidence type="ECO:0000313" key="2">
    <source>
        <dbReference type="EMBL" id="MDJ1113194.1"/>
    </source>
</evidence>
<evidence type="ECO:0000256" key="1">
    <source>
        <dbReference type="SAM" id="Phobius"/>
    </source>
</evidence>
<feature type="transmembrane region" description="Helical" evidence="1">
    <location>
        <begin position="31"/>
        <end position="53"/>
    </location>
</feature>
<dbReference type="EMBL" id="JASJND010000001">
    <property type="protein sequence ID" value="MDJ1113194.1"/>
    <property type="molecule type" value="Genomic_DNA"/>
</dbReference>
<organism evidence="2 3">
    <name type="scientific">Microbacterium dauci</name>
    <dbReference type="NCBI Taxonomy" id="3048008"/>
    <lineage>
        <taxon>Bacteria</taxon>
        <taxon>Bacillati</taxon>
        <taxon>Actinomycetota</taxon>
        <taxon>Actinomycetes</taxon>
        <taxon>Micrococcales</taxon>
        <taxon>Microbacteriaceae</taxon>
        <taxon>Microbacterium</taxon>
    </lineage>
</organism>
<comment type="caution">
    <text evidence="2">The sequence shown here is derived from an EMBL/GenBank/DDBJ whole genome shotgun (WGS) entry which is preliminary data.</text>
</comment>
<dbReference type="InterPro" id="IPR025356">
    <property type="entry name" value="DUF4260"/>
</dbReference>
<feature type="transmembrane region" description="Helical" evidence="1">
    <location>
        <begin position="65"/>
        <end position="84"/>
    </location>
</feature>
<protein>
    <submittedName>
        <fullName evidence="2">DUF4260 family protein</fullName>
    </submittedName>
</protein>
<dbReference type="RefSeq" id="WP_283714485.1">
    <property type="nucleotide sequence ID" value="NZ_JASJND010000001.1"/>
</dbReference>
<keyword evidence="1" id="KW-0812">Transmembrane</keyword>
<evidence type="ECO:0000313" key="3">
    <source>
        <dbReference type="Proteomes" id="UP001321481"/>
    </source>
</evidence>
<keyword evidence="3" id="KW-1185">Reference proteome</keyword>
<proteinExistence type="predicted"/>
<reference evidence="2 3" key="1">
    <citation type="submission" date="2023-05" db="EMBL/GenBank/DDBJ databases">
        <title>Microbacterium dauci sp.nov., Isolated from Carrot Rhizosphere Soil.</title>
        <authorList>
            <person name="Xiao Z."/>
            <person name="Zheng J."/>
        </authorList>
    </citation>
    <scope>NUCLEOTIDE SEQUENCE [LARGE SCALE GENOMIC DNA]</scope>
    <source>
        <strain evidence="2 3">LX3-4</strain>
    </source>
</reference>
<keyword evidence="1" id="KW-0472">Membrane</keyword>
<name>A0ABT6ZAL7_9MICO</name>
<dbReference type="Proteomes" id="UP001321481">
    <property type="component" value="Unassembled WGS sequence"/>
</dbReference>
<accession>A0ABT6ZAL7</accession>
<gene>
    <name evidence="2" type="ORF">QNI14_01870</name>
</gene>
<dbReference type="Pfam" id="PF14079">
    <property type="entry name" value="DUF4260"/>
    <property type="match status" value="1"/>
</dbReference>
<sequence length="135" mass="14086">MHPIRLLWLALALTLLGFSIFEGVKHGWGATAVLIAAGLAPDLPLIGGFAGGGRLRRERVRAYNLLHHPLLPLAVAAAGVAVSFVTPDAVWLPVFLVGLAWLTHIAVDRAAGYGLRAADGTIRPVGVAARTPCSA</sequence>
<keyword evidence="1" id="KW-1133">Transmembrane helix</keyword>